<dbReference type="SUPFAM" id="SSF52540">
    <property type="entry name" value="P-loop containing nucleoside triphosphate hydrolases"/>
    <property type="match status" value="1"/>
</dbReference>
<dbReference type="Gene3D" id="3.40.50.150">
    <property type="entry name" value="Vaccinia Virus protein VP39"/>
    <property type="match status" value="1"/>
</dbReference>
<evidence type="ECO:0000313" key="4">
    <source>
        <dbReference type="Proteomes" id="UP000054495"/>
    </source>
</evidence>
<dbReference type="Pfam" id="PF00005">
    <property type="entry name" value="ABC_tran"/>
    <property type="match status" value="1"/>
</dbReference>
<proteinExistence type="predicted"/>
<evidence type="ECO:0000259" key="2">
    <source>
        <dbReference type="Pfam" id="PF08241"/>
    </source>
</evidence>
<dbReference type="SUPFAM" id="SSF53335">
    <property type="entry name" value="S-adenosyl-L-methionine-dependent methyltransferases"/>
    <property type="match status" value="1"/>
</dbReference>
<dbReference type="PANTHER" id="PTHR46743">
    <property type="entry name" value="TEICHOIC ACIDS EXPORT ATP-BINDING PROTEIN TAGH"/>
    <property type="match status" value="1"/>
</dbReference>
<dbReference type="PANTHER" id="PTHR46743:SF2">
    <property type="entry name" value="TEICHOIC ACIDS EXPORT ATP-BINDING PROTEIN TAGH"/>
    <property type="match status" value="1"/>
</dbReference>
<name>A0A0D6L7U0_9BILA</name>
<dbReference type="CDD" id="cd02440">
    <property type="entry name" value="AdoMet_MTases"/>
    <property type="match status" value="1"/>
</dbReference>
<dbReference type="GO" id="GO:0005524">
    <property type="term" value="F:ATP binding"/>
    <property type="evidence" value="ECO:0007669"/>
    <property type="project" value="InterPro"/>
</dbReference>
<reference evidence="3 4" key="1">
    <citation type="submission" date="2013-05" db="EMBL/GenBank/DDBJ databases">
        <title>Draft genome of the parasitic nematode Anyclostoma ceylanicum.</title>
        <authorList>
            <person name="Mitreva M."/>
        </authorList>
    </citation>
    <scope>NUCLEOTIDE SEQUENCE [LARGE SCALE GENOMIC DNA]</scope>
</reference>
<dbReference type="GO" id="GO:0008757">
    <property type="term" value="F:S-adenosylmethionine-dependent methyltransferase activity"/>
    <property type="evidence" value="ECO:0007669"/>
    <property type="project" value="InterPro"/>
</dbReference>
<accession>A0A0D6L7U0</accession>
<dbReference type="InterPro" id="IPR003439">
    <property type="entry name" value="ABC_transporter-like_ATP-bd"/>
</dbReference>
<dbReference type="EMBL" id="KE127503">
    <property type="protein sequence ID" value="EPB65651.1"/>
    <property type="molecule type" value="Genomic_DNA"/>
</dbReference>
<dbReference type="InterPro" id="IPR027417">
    <property type="entry name" value="P-loop_NTPase"/>
</dbReference>
<keyword evidence="3" id="KW-0808">Transferase</keyword>
<dbReference type="Pfam" id="PF08241">
    <property type="entry name" value="Methyltransf_11"/>
    <property type="match status" value="1"/>
</dbReference>
<dbReference type="InterPro" id="IPR029063">
    <property type="entry name" value="SAM-dependent_MTases_sf"/>
</dbReference>
<gene>
    <name evidence="3" type="ORF">ANCCEY_15282</name>
</gene>
<sequence length="303" mass="33653">MEEKDLKELAGQLMCPSGEKGVEVAKMMNATNSGMTYHSIDILPMSQGMKTLEIGPGNAAHLKYLFNREQAQVYTGLDISGLMVEEATRINQVFVDEGRASFVLYDGSEIPFEEGAFDAVFTVNTIYFWENPLRFLKEIKRVMKPGGSFALTFAEASFMETLPFTKYVFSLYSPEKITRPTTGEIELNGRVASLLEVGTGFHPELTGRENIFLNGTILGMTKKEVKAKFDEIVAFSGIEKFIDTPVKRYSSGMYVRLAFAVAAHLEPEILIIDEVLAVGDAEFQKKCLGKMKDVAGEGRTVIF</sequence>
<evidence type="ECO:0000259" key="1">
    <source>
        <dbReference type="Pfam" id="PF00005"/>
    </source>
</evidence>
<dbReference type="InterPro" id="IPR050683">
    <property type="entry name" value="Bact_Polysacc_Export_ATP-bd"/>
</dbReference>
<keyword evidence="4" id="KW-1185">Reference proteome</keyword>
<dbReference type="Gene3D" id="3.40.50.300">
    <property type="entry name" value="P-loop containing nucleotide triphosphate hydrolases"/>
    <property type="match status" value="1"/>
</dbReference>
<keyword evidence="3" id="KW-0489">Methyltransferase</keyword>
<dbReference type="InterPro" id="IPR013216">
    <property type="entry name" value="Methyltransf_11"/>
</dbReference>
<dbReference type="GO" id="GO:0016887">
    <property type="term" value="F:ATP hydrolysis activity"/>
    <property type="evidence" value="ECO:0007669"/>
    <property type="project" value="InterPro"/>
</dbReference>
<feature type="domain" description="Methyltransferase type 11" evidence="2">
    <location>
        <begin position="52"/>
        <end position="150"/>
    </location>
</feature>
<dbReference type="AlphaFoldDB" id="A0A0D6L7U0"/>
<organism evidence="3 4">
    <name type="scientific">Ancylostoma ceylanicum</name>
    <dbReference type="NCBI Taxonomy" id="53326"/>
    <lineage>
        <taxon>Eukaryota</taxon>
        <taxon>Metazoa</taxon>
        <taxon>Ecdysozoa</taxon>
        <taxon>Nematoda</taxon>
        <taxon>Chromadorea</taxon>
        <taxon>Rhabditida</taxon>
        <taxon>Rhabditina</taxon>
        <taxon>Rhabditomorpha</taxon>
        <taxon>Strongyloidea</taxon>
        <taxon>Ancylostomatidae</taxon>
        <taxon>Ancylostomatinae</taxon>
        <taxon>Ancylostoma</taxon>
    </lineage>
</organism>
<feature type="domain" description="ABC transporter" evidence="1">
    <location>
        <begin position="187"/>
        <end position="275"/>
    </location>
</feature>
<dbReference type="Proteomes" id="UP000054495">
    <property type="component" value="Unassembled WGS sequence"/>
</dbReference>
<protein>
    <submittedName>
        <fullName evidence="3">Methyltransferase domain protein</fullName>
    </submittedName>
</protein>
<feature type="non-terminal residue" evidence="3">
    <location>
        <position position="303"/>
    </location>
</feature>
<dbReference type="GO" id="GO:0032259">
    <property type="term" value="P:methylation"/>
    <property type="evidence" value="ECO:0007669"/>
    <property type="project" value="UniProtKB-KW"/>
</dbReference>
<evidence type="ECO:0000313" key="3">
    <source>
        <dbReference type="EMBL" id="EPB65651.1"/>
    </source>
</evidence>